<reference evidence="1 2" key="1">
    <citation type="submission" date="2015-03" db="EMBL/GenBank/DDBJ databases">
        <authorList>
            <consortium name="Pathogen Informatics"/>
            <person name="Murphy D."/>
        </authorList>
    </citation>
    <scope>NUCLEOTIDE SEQUENCE [LARGE SCALE GENOMIC DNA]</scope>
    <source>
        <strain evidence="1 2">IP05342</strain>
    </source>
</reference>
<gene>
    <name evidence="1" type="ORF">ERS137959_04655</name>
</gene>
<protein>
    <recommendedName>
        <fullName evidence="3">Phage protein</fullName>
    </recommendedName>
</protein>
<dbReference type="Proteomes" id="UP000041601">
    <property type="component" value="Unassembled WGS sequence"/>
</dbReference>
<organism evidence="1 2">
    <name type="scientific">Yersinia enterocolitica</name>
    <dbReference type="NCBI Taxonomy" id="630"/>
    <lineage>
        <taxon>Bacteria</taxon>
        <taxon>Pseudomonadati</taxon>
        <taxon>Pseudomonadota</taxon>
        <taxon>Gammaproteobacteria</taxon>
        <taxon>Enterobacterales</taxon>
        <taxon>Yersiniaceae</taxon>
        <taxon>Yersinia</taxon>
    </lineage>
</organism>
<comment type="caution">
    <text evidence="1">The sequence shown here is derived from an EMBL/GenBank/DDBJ whole genome shotgun (WGS) entry which is preliminary data.</text>
</comment>
<accession>A0ABP1YGR6</accession>
<evidence type="ECO:0000313" key="2">
    <source>
        <dbReference type="Proteomes" id="UP000041601"/>
    </source>
</evidence>
<dbReference type="RefSeq" id="WP_164971241.1">
    <property type="nucleotide sequence ID" value="NZ_CGGL01000109.1"/>
</dbReference>
<evidence type="ECO:0000313" key="1">
    <source>
        <dbReference type="EMBL" id="CNE80276.1"/>
    </source>
</evidence>
<proteinExistence type="predicted"/>
<keyword evidence="2" id="KW-1185">Reference proteome</keyword>
<dbReference type="EMBL" id="CPXJ01000138">
    <property type="protein sequence ID" value="CNE80276.1"/>
    <property type="molecule type" value="Genomic_DNA"/>
</dbReference>
<evidence type="ECO:0008006" key="3">
    <source>
        <dbReference type="Google" id="ProtNLM"/>
    </source>
</evidence>
<sequence length="53" mass="5935">MENDSVTFDLERMKKAVEGPFFTLPNGLSMEEFKEFIIKAANGEIEPDEPANG</sequence>
<name>A0ABP1YGR6_YEREN</name>